<gene>
    <name evidence="3" type="primary">ABSGL_06009.1 scaffold 7611</name>
</gene>
<keyword evidence="2" id="KW-1133">Transmembrane helix</keyword>
<evidence type="ECO:0000256" key="1">
    <source>
        <dbReference type="SAM" id="MobiDB-lite"/>
    </source>
</evidence>
<dbReference type="AlphaFoldDB" id="A0A163M1A7"/>
<accession>A0A163M1A7</accession>
<proteinExistence type="predicted"/>
<evidence type="ECO:0000313" key="3">
    <source>
        <dbReference type="EMBL" id="SAM00328.1"/>
    </source>
</evidence>
<keyword evidence="2" id="KW-0472">Membrane</keyword>
<keyword evidence="2" id="KW-0812">Transmembrane</keyword>
<protein>
    <submittedName>
        <fullName evidence="3">Uncharacterized protein</fullName>
    </submittedName>
</protein>
<name>A0A163M1A7_ABSGL</name>
<dbReference type="Proteomes" id="UP000078561">
    <property type="component" value="Unassembled WGS sequence"/>
</dbReference>
<feature type="transmembrane region" description="Helical" evidence="2">
    <location>
        <begin position="61"/>
        <end position="83"/>
    </location>
</feature>
<sequence>MSVYTHTQEHSSRQGIDSAVDTSEINYGSTDDYTMAIGNEEKRMVREADALEEEDKDPSGVYIWVVVLIGFLSQFIGIGISVAW</sequence>
<keyword evidence="4" id="KW-1185">Reference proteome</keyword>
<dbReference type="EMBL" id="LT553181">
    <property type="protein sequence ID" value="SAM00328.1"/>
    <property type="molecule type" value="Genomic_DNA"/>
</dbReference>
<dbReference type="InParanoid" id="A0A163M1A7"/>
<organism evidence="3">
    <name type="scientific">Absidia glauca</name>
    <name type="common">Pin mould</name>
    <dbReference type="NCBI Taxonomy" id="4829"/>
    <lineage>
        <taxon>Eukaryota</taxon>
        <taxon>Fungi</taxon>
        <taxon>Fungi incertae sedis</taxon>
        <taxon>Mucoromycota</taxon>
        <taxon>Mucoromycotina</taxon>
        <taxon>Mucoromycetes</taxon>
        <taxon>Mucorales</taxon>
        <taxon>Cunninghamellaceae</taxon>
        <taxon>Absidia</taxon>
    </lineage>
</organism>
<feature type="region of interest" description="Disordered" evidence="1">
    <location>
        <begin position="1"/>
        <end position="21"/>
    </location>
</feature>
<reference evidence="3" key="1">
    <citation type="submission" date="2016-04" db="EMBL/GenBank/DDBJ databases">
        <authorList>
            <person name="Evans L.H."/>
            <person name="Alamgir A."/>
            <person name="Owens N."/>
            <person name="Weber N.D."/>
            <person name="Virtaneva K."/>
            <person name="Barbian K."/>
            <person name="Babar A."/>
            <person name="Rosenke K."/>
        </authorList>
    </citation>
    <scope>NUCLEOTIDE SEQUENCE [LARGE SCALE GENOMIC DNA]</scope>
    <source>
        <strain evidence="3">CBS 101.48</strain>
    </source>
</reference>
<evidence type="ECO:0000256" key="2">
    <source>
        <dbReference type="SAM" id="Phobius"/>
    </source>
</evidence>
<evidence type="ECO:0000313" key="4">
    <source>
        <dbReference type="Proteomes" id="UP000078561"/>
    </source>
</evidence>